<evidence type="ECO:0000313" key="2">
    <source>
        <dbReference type="Proteomes" id="UP001313282"/>
    </source>
</evidence>
<accession>A0AAN8N4D6</accession>
<dbReference type="EMBL" id="JAVHNR010000001">
    <property type="protein sequence ID" value="KAK6356096.1"/>
    <property type="molecule type" value="Genomic_DNA"/>
</dbReference>
<keyword evidence="2" id="KW-1185">Reference proteome</keyword>
<organism evidence="1 2">
    <name type="scientific">Orbilia javanica</name>
    <dbReference type="NCBI Taxonomy" id="47235"/>
    <lineage>
        <taxon>Eukaryota</taxon>
        <taxon>Fungi</taxon>
        <taxon>Dikarya</taxon>
        <taxon>Ascomycota</taxon>
        <taxon>Pezizomycotina</taxon>
        <taxon>Orbiliomycetes</taxon>
        <taxon>Orbiliales</taxon>
        <taxon>Orbiliaceae</taxon>
        <taxon>Orbilia</taxon>
    </lineage>
</organism>
<sequence length="605" mass="68681">MEEALPPKNFHLVLCAAANARRDSWFFGDFIGLFNLLKESGVGGDFISCYPLDEYFADPETPDSIEFGIFRGSAKVTVAYTKLQYQSRSPFYTQIKAADTRAYLLSWLERTLARAQAEDAISVWILSHGNSNGIVLGGEVLDPQTLIKATKGFKNGVQVNIAFSACYSSKFAEAYSKCPQTFRYIQCAAEEYSWAHHETGTLRRRNSRFIQAMVGSIAGEKLASQGYHYRAGQWNVAKHENYIKDQVMRRVSNPNKAATPSFFKDGLQLTSLVKNVLFRDFKDIAYDHRSVSRRGRREWPLSGDSIVEVLDGIETYRPPRAVRDEAVARIRGSFTAFTARGGKSAIFQCDWGFEDSTKASWAEKPDEINCAVYAIYVRARLQSAIWDIIFSLALDGYIDVTKVFRHPVPLNCSERESTAFSAYLCTLEAISNFETAVLGWPQSINNYFDCVVALLADWLATFVIRGMTVPLVRIFNYILDSEWLGSVDEEQLRYIETIYAENIVNFGMPDISKVETGNKLFGFFLPKQPVPDVEKLDNLLLLEALNRDVVKNFADVEEFTKKYFNWDDTIVALQREDRWADQLTKMKSLIPLEVRPEGEGEFYES</sequence>
<dbReference type="AlphaFoldDB" id="A0AAN8N4D6"/>
<protein>
    <submittedName>
        <fullName evidence="1">Uncharacterized protein</fullName>
    </submittedName>
</protein>
<reference evidence="1 2" key="1">
    <citation type="submission" date="2019-10" db="EMBL/GenBank/DDBJ databases">
        <authorList>
            <person name="Palmer J.M."/>
        </authorList>
    </citation>
    <scope>NUCLEOTIDE SEQUENCE [LARGE SCALE GENOMIC DNA]</scope>
    <source>
        <strain evidence="1 2">TWF718</strain>
    </source>
</reference>
<comment type="caution">
    <text evidence="1">The sequence shown here is derived from an EMBL/GenBank/DDBJ whole genome shotgun (WGS) entry which is preliminary data.</text>
</comment>
<dbReference type="Proteomes" id="UP001313282">
    <property type="component" value="Unassembled WGS sequence"/>
</dbReference>
<proteinExistence type="predicted"/>
<gene>
    <name evidence="1" type="ORF">TWF718_000471</name>
</gene>
<evidence type="ECO:0000313" key="1">
    <source>
        <dbReference type="EMBL" id="KAK6356096.1"/>
    </source>
</evidence>
<name>A0AAN8N4D6_9PEZI</name>